<name>A0ABY4E462_9NEIS</name>
<gene>
    <name evidence="8" type="ORF">LVJ82_03560</name>
</gene>
<feature type="domain" description="Major facilitator superfamily (MFS) profile" evidence="7">
    <location>
        <begin position="21"/>
        <end position="429"/>
    </location>
</feature>
<dbReference type="PANTHER" id="PTHR43791">
    <property type="entry name" value="PERMEASE-RELATED"/>
    <property type="match status" value="1"/>
</dbReference>
<dbReference type="Pfam" id="PF07690">
    <property type="entry name" value="MFS_1"/>
    <property type="match status" value="1"/>
</dbReference>
<keyword evidence="4 6" id="KW-1133">Transmembrane helix</keyword>
<protein>
    <submittedName>
        <fullName evidence="8">MFS transporter</fullName>
    </submittedName>
</protein>
<feature type="transmembrane region" description="Helical" evidence="6">
    <location>
        <begin position="147"/>
        <end position="168"/>
    </location>
</feature>
<feature type="transmembrane region" description="Helical" evidence="6">
    <location>
        <begin position="21"/>
        <end position="42"/>
    </location>
</feature>
<feature type="transmembrane region" description="Helical" evidence="6">
    <location>
        <begin position="111"/>
        <end position="135"/>
    </location>
</feature>
<dbReference type="InterPro" id="IPR011701">
    <property type="entry name" value="MFS"/>
</dbReference>
<evidence type="ECO:0000256" key="1">
    <source>
        <dbReference type="ARBA" id="ARBA00004141"/>
    </source>
</evidence>
<sequence length="441" mass="48676">MSTVVQNPHLASALHKSKTKLLPLIVLMFALAMLDRSNVGFVKTYLQTDAGIDAAAYALGAGIFFIGYALFEVPSNLILHKVGARLWLSRIMVSWGIVSIAMMFIRDTTSFYILRFLLGLTEAGFSPGVVLYLTYWFPNRFRSQAYGWYYLGVPIALMLGGPFTGWLLDMTPVMGLRNWQWMFLVQGVLTVAVGVFAFFWLVSRPEQAKWLTREEKQALADEFAQDAPQDAHAHAGKSVAATFKDATVWRFVAIYFSIQMSVYGVLFYLPSKLAELMGVKVGLQVGLVSAIPWLCTLLLLPVMTKLADKNRNWRHMAMAMLACAVAGIGLATQMHSVVTFVMAITLAIIGFIIVQPLFWNLPTQYLRGRSAAAGTALIGALGNLGGFVAPNLKNWAEQMFQNDYAGLLALSLVGVVGLILLATLRHKATPTVKMTKEYSHD</sequence>
<dbReference type="Gene3D" id="1.20.1250.20">
    <property type="entry name" value="MFS general substrate transporter like domains"/>
    <property type="match status" value="2"/>
</dbReference>
<feature type="transmembrane region" description="Helical" evidence="6">
    <location>
        <begin position="404"/>
        <end position="424"/>
    </location>
</feature>
<evidence type="ECO:0000256" key="4">
    <source>
        <dbReference type="ARBA" id="ARBA00022989"/>
    </source>
</evidence>
<feature type="transmembrane region" description="Helical" evidence="6">
    <location>
        <begin position="54"/>
        <end position="74"/>
    </location>
</feature>
<keyword evidence="9" id="KW-1185">Reference proteome</keyword>
<keyword evidence="2" id="KW-0813">Transport</keyword>
<dbReference type="CDD" id="cd17319">
    <property type="entry name" value="MFS_ExuT_GudP_like"/>
    <property type="match status" value="1"/>
</dbReference>
<feature type="transmembrane region" description="Helical" evidence="6">
    <location>
        <begin position="312"/>
        <end position="331"/>
    </location>
</feature>
<dbReference type="PROSITE" id="PS50850">
    <property type="entry name" value="MFS"/>
    <property type="match status" value="1"/>
</dbReference>
<evidence type="ECO:0000256" key="2">
    <source>
        <dbReference type="ARBA" id="ARBA00022448"/>
    </source>
</evidence>
<keyword evidence="3 6" id="KW-0812">Transmembrane</keyword>
<dbReference type="Proteomes" id="UP000832011">
    <property type="component" value="Chromosome"/>
</dbReference>
<dbReference type="EMBL" id="CP091511">
    <property type="protein sequence ID" value="UOO90079.1"/>
    <property type="molecule type" value="Genomic_DNA"/>
</dbReference>
<proteinExistence type="predicted"/>
<evidence type="ECO:0000256" key="6">
    <source>
        <dbReference type="SAM" id="Phobius"/>
    </source>
</evidence>
<dbReference type="RefSeq" id="WP_058356022.1">
    <property type="nucleotide sequence ID" value="NZ_CABKVG010000008.1"/>
</dbReference>
<evidence type="ECO:0000313" key="9">
    <source>
        <dbReference type="Proteomes" id="UP000832011"/>
    </source>
</evidence>
<feature type="transmembrane region" description="Helical" evidence="6">
    <location>
        <begin position="337"/>
        <end position="359"/>
    </location>
</feature>
<evidence type="ECO:0000313" key="8">
    <source>
        <dbReference type="EMBL" id="UOO90079.1"/>
    </source>
</evidence>
<dbReference type="SUPFAM" id="SSF103473">
    <property type="entry name" value="MFS general substrate transporter"/>
    <property type="match status" value="1"/>
</dbReference>
<evidence type="ECO:0000256" key="5">
    <source>
        <dbReference type="ARBA" id="ARBA00023136"/>
    </source>
</evidence>
<evidence type="ECO:0000259" key="7">
    <source>
        <dbReference type="PROSITE" id="PS50850"/>
    </source>
</evidence>
<dbReference type="InterPro" id="IPR020846">
    <property type="entry name" value="MFS_dom"/>
</dbReference>
<feature type="transmembrane region" description="Helical" evidence="6">
    <location>
        <begin position="371"/>
        <end position="392"/>
    </location>
</feature>
<feature type="transmembrane region" description="Helical" evidence="6">
    <location>
        <begin position="247"/>
        <end position="269"/>
    </location>
</feature>
<comment type="subcellular location">
    <subcellularLocation>
        <location evidence="1">Membrane</location>
        <topology evidence="1">Multi-pass membrane protein</topology>
    </subcellularLocation>
</comment>
<keyword evidence="5 6" id="KW-0472">Membrane</keyword>
<dbReference type="PANTHER" id="PTHR43791:SF30">
    <property type="entry name" value="INNER MEMBRANE TRANSPORT PROTEIN RHMT"/>
    <property type="match status" value="1"/>
</dbReference>
<evidence type="ECO:0000256" key="3">
    <source>
        <dbReference type="ARBA" id="ARBA00022692"/>
    </source>
</evidence>
<feature type="transmembrane region" description="Helical" evidence="6">
    <location>
        <begin position="281"/>
        <end position="300"/>
    </location>
</feature>
<feature type="transmembrane region" description="Helical" evidence="6">
    <location>
        <begin position="86"/>
        <end position="105"/>
    </location>
</feature>
<organism evidence="8 9">
    <name type="scientific">Vitreoscilla massiliensis</name>
    <dbReference type="NCBI Taxonomy" id="1689272"/>
    <lineage>
        <taxon>Bacteria</taxon>
        <taxon>Pseudomonadati</taxon>
        <taxon>Pseudomonadota</taxon>
        <taxon>Betaproteobacteria</taxon>
        <taxon>Neisseriales</taxon>
        <taxon>Neisseriaceae</taxon>
        <taxon>Vitreoscilla</taxon>
    </lineage>
</organism>
<reference evidence="8 9" key="1">
    <citation type="journal article" date="2022" name="Res Sq">
        <title>Evolution of multicellular longitudinally dividing oral cavity symbionts (Neisseriaceae).</title>
        <authorList>
            <person name="Nyongesa S."/>
            <person name="Weber P."/>
            <person name="Bernet E."/>
            <person name="Pullido F."/>
            <person name="Nieckarz M."/>
            <person name="Delaby M."/>
            <person name="Nieves C."/>
            <person name="Viehboeck T."/>
            <person name="Krause N."/>
            <person name="Rivera-Millot A."/>
            <person name="Nakamura A."/>
            <person name="Vischer N."/>
            <person name="VanNieuwenhze M."/>
            <person name="Brun Y."/>
            <person name="Cava F."/>
            <person name="Bulgheresi S."/>
            <person name="Veyrier F."/>
        </authorList>
    </citation>
    <scope>NUCLEOTIDE SEQUENCE [LARGE SCALE GENOMIC DNA]</scope>
    <source>
        <strain evidence="8 9">SN4</strain>
    </source>
</reference>
<dbReference type="InterPro" id="IPR036259">
    <property type="entry name" value="MFS_trans_sf"/>
</dbReference>
<feature type="transmembrane region" description="Helical" evidence="6">
    <location>
        <begin position="180"/>
        <end position="202"/>
    </location>
</feature>
<accession>A0ABY4E462</accession>